<feature type="transmembrane region" description="Helical" evidence="8">
    <location>
        <begin position="934"/>
        <end position="952"/>
    </location>
</feature>
<comment type="subcellular location">
    <subcellularLocation>
        <location evidence="1">Membrane</location>
        <topology evidence="1">Multi-pass membrane protein</topology>
    </subcellularLocation>
</comment>
<keyword evidence="5" id="KW-0325">Glycoprotein</keyword>
<dbReference type="InterPro" id="IPR052081">
    <property type="entry name" value="Dispatched_Hh_regulator"/>
</dbReference>
<feature type="transmembrane region" description="Helical" evidence="8">
    <location>
        <begin position="491"/>
        <end position="512"/>
    </location>
</feature>
<dbReference type="GO" id="GO:0022857">
    <property type="term" value="F:transmembrane transporter activity"/>
    <property type="evidence" value="ECO:0007669"/>
    <property type="project" value="TreeGrafter"/>
</dbReference>
<feature type="transmembrane region" description="Helical" evidence="8">
    <location>
        <begin position="407"/>
        <end position="427"/>
    </location>
</feature>
<evidence type="ECO:0000259" key="9">
    <source>
        <dbReference type="PROSITE" id="PS50156"/>
    </source>
</evidence>
<gene>
    <name evidence="10" type="ORF">KPH14_001860</name>
</gene>
<feature type="transmembrane region" description="Helical" evidence="8">
    <location>
        <begin position="439"/>
        <end position="460"/>
    </location>
</feature>
<dbReference type="Pfam" id="PF12349">
    <property type="entry name" value="Sterol-sensing"/>
    <property type="match status" value="1"/>
</dbReference>
<dbReference type="PANTHER" id="PTHR45951">
    <property type="entry name" value="PROTEIN DISPATCHED-RELATED"/>
    <property type="match status" value="1"/>
</dbReference>
<evidence type="ECO:0000256" key="2">
    <source>
        <dbReference type="ARBA" id="ARBA00022692"/>
    </source>
</evidence>
<reference evidence="10" key="2">
    <citation type="journal article" date="2023" name="Commun. Biol.">
        <title>Intrasexual cuticular hydrocarbon dimorphism in a wasp sheds light on hydrocarbon biosynthesis genes in Hymenoptera.</title>
        <authorList>
            <person name="Moris V.C."/>
            <person name="Podsiadlowski L."/>
            <person name="Martin S."/>
            <person name="Oeyen J.P."/>
            <person name="Donath A."/>
            <person name="Petersen M."/>
            <person name="Wilbrandt J."/>
            <person name="Misof B."/>
            <person name="Liedtke D."/>
            <person name="Thamm M."/>
            <person name="Scheiner R."/>
            <person name="Schmitt T."/>
            <person name="Niehuis O."/>
        </authorList>
    </citation>
    <scope>NUCLEOTIDE SEQUENCE</scope>
    <source>
        <strain evidence="10">GBR_01_08_01A</strain>
    </source>
</reference>
<dbReference type="InterPro" id="IPR000731">
    <property type="entry name" value="SSD"/>
</dbReference>
<keyword evidence="2 8" id="KW-0812">Transmembrane</keyword>
<evidence type="ECO:0000256" key="6">
    <source>
        <dbReference type="ARBA" id="ARBA00038046"/>
    </source>
</evidence>
<dbReference type="Proteomes" id="UP001258017">
    <property type="component" value="Unassembled WGS sequence"/>
</dbReference>
<comment type="similarity">
    <text evidence="6">Belongs to the dispatched family.</text>
</comment>
<keyword evidence="4 8" id="KW-0472">Membrane</keyword>
<evidence type="ECO:0000256" key="1">
    <source>
        <dbReference type="ARBA" id="ARBA00004141"/>
    </source>
</evidence>
<feature type="transmembrane region" description="Helical" evidence="8">
    <location>
        <begin position="879"/>
        <end position="898"/>
    </location>
</feature>
<reference evidence="10" key="1">
    <citation type="submission" date="2021-08" db="EMBL/GenBank/DDBJ databases">
        <authorList>
            <person name="Misof B."/>
            <person name="Oliver O."/>
            <person name="Podsiadlowski L."/>
            <person name="Donath A."/>
            <person name="Peters R."/>
            <person name="Mayer C."/>
            <person name="Rust J."/>
            <person name="Gunkel S."/>
            <person name="Lesny P."/>
            <person name="Martin S."/>
            <person name="Oeyen J.P."/>
            <person name="Petersen M."/>
            <person name="Panagiotis P."/>
            <person name="Wilbrandt J."/>
            <person name="Tanja T."/>
        </authorList>
    </citation>
    <scope>NUCLEOTIDE SEQUENCE</scope>
    <source>
        <strain evidence="10">GBR_01_08_01A</strain>
        <tissue evidence="10">Thorax + abdomen</tissue>
    </source>
</reference>
<dbReference type="GO" id="GO:0016020">
    <property type="term" value="C:membrane"/>
    <property type="evidence" value="ECO:0007669"/>
    <property type="project" value="UniProtKB-SubCell"/>
</dbReference>
<dbReference type="EMBL" id="JAIFRP010000002">
    <property type="protein sequence ID" value="KAK2589017.1"/>
    <property type="molecule type" value="Genomic_DNA"/>
</dbReference>
<dbReference type="InterPro" id="IPR053958">
    <property type="entry name" value="HMGCR/SNAP/NPC1-like_SSD"/>
</dbReference>
<feature type="region of interest" description="Disordered" evidence="7">
    <location>
        <begin position="118"/>
        <end position="141"/>
    </location>
</feature>
<feature type="transmembrane region" description="Helical" evidence="8">
    <location>
        <begin position="588"/>
        <end position="608"/>
    </location>
</feature>
<evidence type="ECO:0000313" key="11">
    <source>
        <dbReference type="Proteomes" id="UP001258017"/>
    </source>
</evidence>
<keyword evidence="11" id="KW-1185">Reference proteome</keyword>
<organism evidence="10 11">
    <name type="scientific">Odynerus spinipes</name>
    <dbReference type="NCBI Taxonomy" id="1348599"/>
    <lineage>
        <taxon>Eukaryota</taxon>
        <taxon>Metazoa</taxon>
        <taxon>Ecdysozoa</taxon>
        <taxon>Arthropoda</taxon>
        <taxon>Hexapoda</taxon>
        <taxon>Insecta</taxon>
        <taxon>Pterygota</taxon>
        <taxon>Neoptera</taxon>
        <taxon>Endopterygota</taxon>
        <taxon>Hymenoptera</taxon>
        <taxon>Apocrita</taxon>
        <taxon>Aculeata</taxon>
        <taxon>Vespoidea</taxon>
        <taxon>Vespidae</taxon>
        <taxon>Eumeninae</taxon>
        <taxon>Odynerus</taxon>
    </lineage>
</organism>
<evidence type="ECO:0000256" key="5">
    <source>
        <dbReference type="ARBA" id="ARBA00023180"/>
    </source>
</evidence>
<evidence type="ECO:0000313" key="10">
    <source>
        <dbReference type="EMBL" id="KAK2589017.1"/>
    </source>
</evidence>
<comment type="caution">
    <text evidence="10">The sequence shown here is derived from an EMBL/GenBank/DDBJ whole genome shotgun (WGS) entry which is preliminary data.</text>
</comment>
<protein>
    <recommendedName>
        <fullName evidence="9">SSD domain-containing protein</fullName>
    </recommendedName>
</protein>
<name>A0AAD9RZY4_9HYME</name>
<dbReference type="PANTHER" id="PTHR45951:SF3">
    <property type="entry name" value="PROTEIN DISPATCHED"/>
    <property type="match status" value="1"/>
</dbReference>
<evidence type="ECO:0000256" key="4">
    <source>
        <dbReference type="ARBA" id="ARBA00023136"/>
    </source>
</evidence>
<dbReference type="Gene3D" id="1.20.1640.10">
    <property type="entry name" value="Multidrug efflux transporter AcrB transmembrane domain"/>
    <property type="match status" value="2"/>
</dbReference>
<feature type="transmembrane region" description="Helical" evidence="8">
    <location>
        <begin position="905"/>
        <end position="928"/>
    </location>
</feature>
<evidence type="ECO:0000256" key="7">
    <source>
        <dbReference type="SAM" id="MobiDB-lite"/>
    </source>
</evidence>
<feature type="domain" description="SSD" evidence="9">
    <location>
        <begin position="406"/>
        <end position="541"/>
    </location>
</feature>
<proteinExistence type="inferred from homology"/>
<keyword evidence="3 8" id="KW-1133">Transmembrane helix</keyword>
<evidence type="ECO:0000256" key="8">
    <source>
        <dbReference type="SAM" id="Phobius"/>
    </source>
</evidence>
<feature type="transmembrane region" description="Helical" evidence="8">
    <location>
        <begin position="381"/>
        <end position="400"/>
    </location>
</feature>
<sequence>MEAWWFSRIVAHHPYVILLTVFVFSCTCLIAPRTIQNFPDFSDPQLGFEARGTVLAQRLTAWQNLMEATKPRGELIDNPLEYYYYLEQLNRQTDSIPQNHSWTSQGILRERPKNIKRKKGKKYVMSKNETEGNSNNDNNEDKWEELLELRNKNRLNDVEDEKGHNHLDNESFFCNLPSSAYARVVIGTETEEKSLWTMEGVLAQCHIDAALRANPHFSSLCQTQVEHNGVEHKCCRSWSPANYVAFLSNRSSCLGVTENDLIRVESLLRRCAYYYHNLELTINCAEDFNCQKRVPAECYAHNAVYHILHYLLDINFIPSHKQQSLNKSHSMLKSAMLFLPIAASSASLDFYKELNNNGLSYGKFKVQGMQLGLKSTLFDRLLVADFSLVLTGFGFVTLCIWMYTGSLLLTITTFFAVLFSLGISYAIYTLVLQIKFFPFMNLLAIVVAVGIGADDAFIYCKVWECCKQQKLSNGGLAPLVQETMKHAVPSMFVTSLTTAVAFFASIVSNVTAINCFSLFSGMTVIANFFLMITWLPACVVVSEHCRITTLSPASFITRKIIRPVRIFADKMALTFSTFLTQIAIGLRWFWLVSLGALATAGCIVVFRYPGLQLPDTPDFQLFETSHPFEQYDLIYSRQFWFEKLEMIDGGEVLPLRFVWGIKPVDNGDYLNPDKKGMLEWDNSFDVSHPKSQLWLLQFCRNLRIQPFYRSTLGALLPNCFIESLQTWMQRRCEDPVDTHINYAPCCKSSTFPYKRSVLKQCAAEATAKLYRTPSYLWNRGGPVYAGLKFLKEPVQTSLKAKNTTRSLTVPVPKIKVLVVEYDSIYAYSLSYSHMDQFFHQVETWMQEQLKSAPSTMQGGWFISRLEFYELQRTLHEGTIWAMIVSLILALAVLAFVTLNPLVSMYAIVTIGAAIVVTVAALILLGWKLNVLESVAVSTAIGLAVDFSLHYAVSYRACNSEQRIDKVKAALDQMGGPTLMATLTSGAAGALMLPSDVLAYIQIGVFLLLVMGISWIYATLFLCPMLAVIGPSSHFAQFQYPRGRKLLFCFRKKESESLAETSRDNGKIMKKGKGRGMLSESTLSTSSTVCQFHCSEPEVLIARPPSPSLPPSPTSALLYLDSNQTTVWNNRRKQLNDLD</sequence>
<dbReference type="GO" id="GO:0007224">
    <property type="term" value="P:smoothened signaling pathway"/>
    <property type="evidence" value="ECO:0007669"/>
    <property type="project" value="TreeGrafter"/>
</dbReference>
<feature type="transmembrane region" description="Helical" evidence="8">
    <location>
        <begin position="518"/>
        <end position="541"/>
    </location>
</feature>
<feature type="transmembrane region" description="Helical" evidence="8">
    <location>
        <begin position="12"/>
        <end position="31"/>
    </location>
</feature>
<dbReference type="PROSITE" id="PS50156">
    <property type="entry name" value="SSD"/>
    <property type="match status" value="1"/>
</dbReference>
<evidence type="ECO:0000256" key="3">
    <source>
        <dbReference type="ARBA" id="ARBA00022989"/>
    </source>
</evidence>
<accession>A0AAD9RZY4</accession>
<feature type="transmembrane region" description="Helical" evidence="8">
    <location>
        <begin position="998"/>
        <end position="1028"/>
    </location>
</feature>
<dbReference type="AlphaFoldDB" id="A0AAD9RZY4"/>
<dbReference type="SUPFAM" id="SSF82866">
    <property type="entry name" value="Multidrug efflux transporter AcrB transmembrane domain"/>
    <property type="match status" value="2"/>
</dbReference>